<protein>
    <recommendedName>
        <fullName evidence="7">G-protein coupled receptors family 1 profile domain-containing protein</fullName>
    </recommendedName>
</protein>
<feature type="compositionally biased region" description="Low complexity" evidence="5">
    <location>
        <begin position="402"/>
        <end position="413"/>
    </location>
</feature>
<dbReference type="InterPro" id="IPR000276">
    <property type="entry name" value="GPCR_Rhodpsn"/>
</dbReference>
<evidence type="ECO:0000256" key="1">
    <source>
        <dbReference type="ARBA" id="ARBA00004370"/>
    </source>
</evidence>
<comment type="caution">
    <text evidence="8">The sequence shown here is derived from an EMBL/GenBank/DDBJ whole genome shotgun (WGS) entry which is preliminary data.</text>
</comment>
<dbReference type="PANTHER" id="PTHR46641:SF2">
    <property type="entry name" value="FMRFAMIDE RECEPTOR"/>
    <property type="match status" value="1"/>
</dbReference>
<dbReference type="Proteomes" id="UP000663852">
    <property type="component" value="Unassembled WGS sequence"/>
</dbReference>
<feature type="region of interest" description="Disordered" evidence="5">
    <location>
        <begin position="394"/>
        <end position="413"/>
    </location>
</feature>
<dbReference type="Pfam" id="PF10324">
    <property type="entry name" value="7TM_GPCR_Srw"/>
    <property type="match status" value="1"/>
</dbReference>
<feature type="transmembrane region" description="Helical" evidence="6">
    <location>
        <begin position="159"/>
        <end position="179"/>
    </location>
</feature>
<evidence type="ECO:0000259" key="7">
    <source>
        <dbReference type="PROSITE" id="PS50262"/>
    </source>
</evidence>
<evidence type="ECO:0000256" key="3">
    <source>
        <dbReference type="ARBA" id="ARBA00022989"/>
    </source>
</evidence>
<feature type="transmembrane region" description="Helical" evidence="6">
    <location>
        <begin position="110"/>
        <end position="138"/>
    </location>
</feature>
<gene>
    <name evidence="8" type="ORF">EDS130_LOCUS9644</name>
    <name evidence="9" type="ORF">XAT740_LOCUS24114</name>
</gene>
<evidence type="ECO:0000313" key="9">
    <source>
        <dbReference type="EMBL" id="CAF1209516.1"/>
    </source>
</evidence>
<dbReference type="Gene3D" id="1.20.1070.10">
    <property type="entry name" value="Rhodopsin 7-helix transmembrane proteins"/>
    <property type="match status" value="1"/>
</dbReference>
<dbReference type="GO" id="GO:0008528">
    <property type="term" value="F:G protein-coupled peptide receptor activity"/>
    <property type="evidence" value="ECO:0007669"/>
    <property type="project" value="InterPro"/>
</dbReference>
<keyword evidence="3 6" id="KW-1133">Transmembrane helix</keyword>
<evidence type="ECO:0000313" key="10">
    <source>
        <dbReference type="Proteomes" id="UP000663828"/>
    </source>
</evidence>
<dbReference type="EMBL" id="CAJNOJ010000032">
    <property type="protein sequence ID" value="CAF0898158.1"/>
    <property type="molecule type" value="Genomic_DNA"/>
</dbReference>
<dbReference type="OrthoDB" id="10011262at2759"/>
<dbReference type="InterPro" id="IPR017452">
    <property type="entry name" value="GPCR_Rhodpsn_7TM"/>
</dbReference>
<proteinExistence type="predicted"/>
<organism evidence="8 11">
    <name type="scientific">Adineta ricciae</name>
    <name type="common">Rotifer</name>
    <dbReference type="NCBI Taxonomy" id="249248"/>
    <lineage>
        <taxon>Eukaryota</taxon>
        <taxon>Metazoa</taxon>
        <taxon>Spiralia</taxon>
        <taxon>Gnathifera</taxon>
        <taxon>Rotifera</taxon>
        <taxon>Eurotatoria</taxon>
        <taxon>Bdelloidea</taxon>
        <taxon>Adinetida</taxon>
        <taxon>Adinetidae</taxon>
        <taxon>Adineta</taxon>
    </lineage>
</organism>
<evidence type="ECO:0000256" key="6">
    <source>
        <dbReference type="SAM" id="Phobius"/>
    </source>
</evidence>
<accession>A0A813ZF05</accession>
<feature type="transmembrane region" description="Helical" evidence="6">
    <location>
        <begin position="217"/>
        <end position="238"/>
    </location>
</feature>
<comment type="subcellular location">
    <subcellularLocation>
        <location evidence="1">Membrane</location>
    </subcellularLocation>
</comment>
<evidence type="ECO:0000256" key="4">
    <source>
        <dbReference type="ARBA" id="ARBA00023136"/>
    </source>
</evidence>
<evidence type="ECO:0000313" key="8">
    <source>
        <dbReference type="EMBL" id="CAF0898158.1"/>
    </source>
</evidence>
<feature type="transmembrane region" description="Helical" evidence="6">
    <location>
        <begin position="313"/>
        <end position="332"/>
    </location>
</feature>
<feature type="transmembrane region" description="Helical" evidence="6">
    <location>
        <begin position="69"/>
        <end position="90"/>
    </location>
</feature>
<keyword evidence="4 6" id="KW-0472">Membrane</keyword>
<evidence type="ECO:0000256" key="2">
    <source>
        <dbReference type="ARBA" id="ARBA00022692"/>
    </source>
</evidence>
<sequence>MSISSLNITIDDLVIDPEVLSESIRKSFTRNPFDYYVNGICGLIVCLAGVVSNALNFSVLIRRTMRLSTYVYLAGLCLSDFTTCLFLLPGCILNSYPLQVPDYELPRTYIYTRILIISGAISTTARVLSVWLCAAFTIDRWIMICRPFVGPLYCTMKNARCVTAIIYLIGILYAVPMMFEHEPREDQTLTEILFPNSEKRIYRYTLSDFGKNSVFRWTYVVINALGVYVIPLTTIIILNRKLFISIRLLERRSEEYNAPLPTKQGVTVMLLATTVLLIVFRLPSAIISVMWLISAKIFINEKPPFLLRKFHSIANLCATLNAATTFIMFIIYGTKFRSEFTSIYCCCVKKTNPEKNLNGNTIDPNIKDILPNDNDVNEQDLNNQINPLPIGRLNQNSRQTNARHSSSATVSTTTASIASLSSLRRLRKQRRNPRYSLDREHELITQHHLHYNNTNKSLQPHYELTIREDECIHPSNEIETVSYVHWFRNLITCH</sequence>
<dbReference type="InterPro" id="IPR052954">
    <property type="entry name" value="GPCR-Ligand_Int"/>
</dbReference>
<dbReference type="AlphaFoldDB" id="A0A813ZF05"/>
<evidence type="ECO:0000256" key="5">
    <source>
        <dbReference type="SAM" id="MobiDB-lite"/>
    </source>
</evidence>
<feature type="domain" description="G-protein coupled receptors family 1 profile" evidence="7">
    <location>
        <begin position="52"/>
        <end position="329"/>
    </location>
</feature>
<dbReference type="PANTHER" id="PTHR46641">
    <property type="entry name" value="FMRFAMIDE RECEPTOR-RELATED"/>
    <property type="match status" value="1"/>
</dbReference>
<dbReference type="SUPFAM" id="SSF81321">
    <property type="entry name" value="Family A G protein-coupled receptor-like"/>
    <property type="match status" value="1"/>
</dbReference>
<dbReference type="GO" id="GO:0016020">
    <property type="term" value="C:membrane"/>
    <property type="evidence" value="ECO:0007669"/>
    <property type="project" value="UniProtKB-SubCell"/>
</dbReference>
<dbReference type="CDD" id="cd14978">
    <property type="entry name" value="7tmA_FMRFamide_R-like"/>
    <property type="match status" value="1"/>
</dbReference>
<reference evidence="8" key="1">
    <citation type="submission" date="2021-02" db="EMBL/GenBank/DDBJ databases">
        <authorList>
            <person name="Nowell W R."/>
        </authorList>
    </citation>
    <scope>NUCLEOTIDE SEQUENCE</scope>
</reference>
<dbReference type="PRINTS" id="PR00237">
    <property type="entry name" value="GPCRRHODOPSN"/>
</dbReference>
<dbReference type="PROSITE" id="PS50262">
    <property type="entry name" value="G_PROTEIN_RECEP_F1_2"/>
    <property type="match status" value="1"/>
</dbReference>
<feature type="transmembrane region" description="Helical" evidence="6">
    <location>
        <begin position="35"/>
        <end position="57"/>
    </location>
</feature>
<keyword evidence="2 6" id="KW-0812">Transmembrane</keyword>
<dbReference type="EMBL" id="CAJNOR010001850">
    <property type="protein sequence ID" value="CAF1209516.1"/>
    <property type="molecule type" value="Genomic_DNA"/>
</dbReference>
<keyword evidence="10" id="KW-1185">Reference proteome</keyword>
<name>A0A813ZF05_ADIRI</name>
<dbReference type="Proteomes" id="UP000663828">
    <property type="component" value="Unassembled WGS sequence"/>
</dbReference>
<evidence type="ECO:0000313" key="11">
    <source>
        <dbReference type="Proteomes" id="UP000663852"/>
    </source>
</evidence>
<dbReference type="InterPro" id="IPR019427">
    <property type="entry name" value="7TM_GPCR_serpentine_rcpt_Srw"/>
</dbReference>
<feature type="transmembrane region" description="Helical" evidence="6">
    <location>
        <begin position="268"/>
        <end position="293"/>
    </location>
</feature>